<comment type="caution">
    <text evidence="4">The sequence shown here is derived from an EMBL/GenBank/DDBJ whole genome shotgun (WGS) entry which is preliminary data.</text>
</comment>
<evidence type="ECO:0000313" key="5">
    <source>
        <dbReference type="Proteomes" id="UP001500665"/>
    </source>
</evidence>
<dbReference type="PANTHER" id="PTHR39428">
    <property type="entry name" value="F420H(2)-DEPENDENT QUINONE REDUCTASE RV1261C"/>
    <property type="match status" value="1"/>
</dbReference>
<dbReference type="PANTHER" id="PTHR39428:SF1">
    <property type="entry name" value="F420H(2)-DEPENDENT QUINONE REDUCTASE RV1261C"/>
    <property type="match status" value="1"/>
</dbReference>
<dbReference type="Gene3D" id="1.20.120.520">
    <property type="entry name" value="nmb1532 protein domain like"/>
    <property type="match status" value="1"/>
</dbReference>
<evidence type="ECO:0000313" key="4">
    <source>
        <dbReference type="EMBL" id="GAA0940229.1"/>
    </source>
</evidence>
<evidence type="ECO:0000256" key="2">
    <source>
        <dbReference type="ARBA" id="ARBA00049106"/>
    </source>
</evidence>
<comment type="catalytic activity">
    <reaction evidence="2">
        <text>oxidized coenzyme F420-(gamma-L-Glu)(n) + a quinol + H(+) = reduced coenzyme F420-(gamma-L-Glu)(n) + a quinone</text>
        <dbReference type="Rhea" id="RHEA:39663"/>
        <dbReference type="Rhea" id="RHEA-COMP:12939"/>
        <dbReference type="Rhea" id="RHEA-COMP:14378"/>
        <dbReference type="ChEBI" id="CHEBI:15378"/>
        <dbReference type="ChEBI" id="CHEBI:24646"/>
        <dbReference type="ChEBI" id="CHEBI:132124"/>
        <dbReference type="ChEBI" id="CHEBI:133980"/>
        <dbReference type="ChEBI" id="CHEBI:139511"/>
    </reaction>
</comment>
<name>A0ABN1QB69_9ACTN</name>
<feature type="domain" description="Hemerythrin-like" evidence="3">
    <location>
        <begin position="146"/>
        <end position="281"/>
    </location>
</feature>
<evidence type="ECO:0000256" key="1">
    <source>
        <dbReference type="ARBA" id="ARBA00008710"/>
    </source>
</evidence>
<sequence length="297" mass="32774">MSEWNLKIIEEFRANEGKVGGMFEGATLLLLTTTGARSGRPHTTPLTYLDDGDRLLVFASNAGAPTHPAWYHNVLADPRVTVEVGTASYRATALPLHDEERDRAYARQSELVPAYAEYQRQTTRTIPVVALYDTAHRADRAAAIGDHLVKVHAELLDQLAALREEAASFSAEHTPRPTALTDLGAQLRAHCLTTCDALSEHHTNEDAVFPRLQRLYPGLSPTLERLRREHLSVARMKDTLRALLDDADSTDPARFQSELVRITAELAAHFAYEEEQLVPLLNAITLPAPAPTPAPPQ</sequence>
<dbReference type="Pfam" id="PF04075">
    <property type="entry name" value="F420H2_quin_red"/>
    <property type="match status" value="1"/>
</dbReference>
<dbReference type="RefSeq" id="WP_344237049.1">
    <property type="nucleotide sequence ID" value="NZ_BAAAHH010000002.1"/>
</dbReference>
<gene>
    <name evidence="4" type="ORF">GCM10009550_09480</name>
</gene>
<comment type="similarity">
    <text evidence="1">Belongs to the F420H(2)-dependent quinone reductase family.</text>
</comment>
<dbReference type="InterPro" id="IPR004378">
    <property type="entry name" value="F420H2_quin_Rdtase"/>
</dbReference>
<keyword evidence="5" id="KW-1185">Reference proteome</keyword>
<dbReference type="SUPFAM" id="SSF50475">
    <property type="entry name" value="FMN-binding split barrel"/>
    <property type="match status" value="1"/>
</dbReference>
<dbReference type="NCBIfam" id="TIGR00026">
    <property type="entry name" value="hi_GC_TIGR00026"/>
    <property type="match status" value="1"/>
</dbReference>
<organism evidence="4 5">
    <name type="scientific">Actinocorallia libanotica</name>
    <dbReference type="NCBI Taxonomy" id="46162"/>
    <lineage>
        <taxon>Bacteria</taxon>
        <taxon>Bacillati</taxon>
        <taxon>Actinomycetota</taxon>
        <taxon>Actinomycetes</taxon>
        <taxon>Streptosporangiales</taxon>
        <taxon>Thermomonosporaceae</taxon>
        <taxon>Actinocorallia</taxon>
    </lineage>
</organism>
<dbReference type="InterPro" id="IPR012349">
    <property type="entry name" value="Split_barrel_FMN-bd"/>
</dbReference>
<dbReference type="Gene3D" id="2.30.110.10">
    <property type="entry name" value="Electron Transport, Fmn-binding Protein, Chain A"/>
    <property type="match status" value="1"/>
</dbReference>
<evidence type="ECO:0000259" key="3">
    <source>
        <dbReference type="Pfam" id="PF01814"/>
    </source>
</evidence>
<dbReference type="EMBL" id="BAAAHH010000002">
    <property type="protein sequence ID" value="GAA0940229.1"/>
    <property type="molecule type" value="Genomic_DNA"/>
</dbReference>
<accession>A0ABN1QB69</accession>
<protein>
    <submittedName>
        <fullName evidence="4">Nitroreductase/quinone reductase family protein</fullName>
    </submittedName>
</protein>
<dbReference type="InterPro" id="IPR012312">
    <property type="entry name" value="Hemerythrin-like"/>
</dbReference>
<reference evidence="4 5" key="1">
    <citation type="journal article" date="2019" name="Int. J. Syst. Evol. Microbiol.">
        <title>The Global Catalogue of Microorganisms (GCM) 10K type strain sequencing project: providing services to taxonomists for standard genome sequencing and annotation.</title>
        <authorList>
            <consortium name="The Broad Institute Genomics Platform"/>
            <consortium name="The Broad Institute Genome Sequencing Center for Infectious Disease"/>
            <person name="Wu L."/>
            <person name="Ma J."/>
        </authorList>
    </citation>
    <scope>NUCLEOTIDE SEQUENCE [LARGE SCALE GENOMIC DNA]</scope>
    <source>
        <strain evidence="4 5">JCM 10696</strain>
    </source>
</reference>
<proteinExistence type="inferred from homology"/>
<dbReference type="Proteomes" id="UP001500665">
    <property type="component" value="Unassembled WGS sequence"/>
</dbReference>
<dbReference type="Pfam" id="PF01814">
    <property type="entry name" value="Hemerythrin"/>
    <property type="match status" value="1"/>
</dbReference>